<dbReference type="GO" id="GO:0019385">
    <property type="term" value="P:methanogenesis, from acetate"/>
    <property type="evidence" value="ECO:0007669"/>
    <property type="project" value="InterPro"/>
</dbReference>
<protein>
    <submittedName>
        <fullName evidence="1">CO dehydrogenase/acetyl-CoA synthase epsilon subunit</fullName>
    </submittedName>
</protein>
<sequence>MDERFIAYIPTAGSNVAHAEITSPTLVKMMIRRAKKPILILGENLENDEKELINKLIERYNLKVIKTPEEMNLMAIMKYLANSDYDLALFTGITYYYLAQAATHLKQFSNVITVSIDKYYQPNTIYSFPNLSEDEYLDYLKKLLEG</sequence>
<organism evidence="1 2">
    <name type="scientific">Methanocaldococcus bathoardescens</name>
    <dbReference type="NCBI Taxonomy" id="1301915"/>
    <lineage>
        <taxon>Archaea</taxon>
        <taxon>Methanobacteriati</taxon>
        <taxon>Methanobacteriota</taxon>
        <taxon>Methanomada group</taxon>
        <taxon>Methanococci</taxon>
        <taxon>Methanococcales</taxon>
        <taxon>Methanocaldococcaceae</taxon>
        <taxon>Methanocaldococcus</taxon>
    </lineage>
</organism>
<evidence type="ECO:0000313" key="1">
    <source>
        <dbReference type="EMBL" id="AIJ04854.1"/>
    </source>
</evidence>
<accession>A0A076LH49</accession>
<dbReference type="EMBL" id="CP009149">
    <property type="protein sequence ID" value="AIJ04854.1"/>
    <property type="molecule type" value="Genomic_DNA"/>
</dbReference>
<dbReference type="NCBIfam" id="TIGR00315">
    <property type="entry name" value="cdhB"/>
    <property type="match status" value="1"/>
</dbReference>
<dbReference type="Pfam" id="PF02552">
    <property type="entry name" value="CO_dh"/>
    <property type="match status" value="1"/>
</dbReference>
<proteinExistence type="predicted"/>
<dbReference type="OrthoDB" id="120588at2157"/>
<dbReference type="SUPFAM" id="SSF52467">
    <property type="entry name" value="DHS-like NAD/FAD-binding domain"/>
    <property type="match status" value="1"/>
</dbReference>
<dbReference type="HOGENOM" id="CLU_1773184_0_0_2"/>
<dbReference type="Gene3D" id="3.40.50.1220">
    <property type="entry name" value="TPP-binding domain"/>
    <property type="match status" value="1"/>
</dbReference>
<gene>
    <name evidence="1" type="ORF">JH146_0003</name>
</gene>
<dbReference type="InterPro" id="IPR029035">
    <property type="entry name" value="DHS-like_NAD/FAD-binding_dom"/>
</dbReference>
<dbReference type="AlphaFoldDB" id="A0A076LH49"/>
<dbReference type="InterPro" id="IPR003704">
    <property type="entry name" value="CdhB"/>
</dbReference>
<keyword evidence="2" id="KW-1185">Reference proteome</keyword>
<dbReference type="RefSeq" id="WP_048201075.1">
    <property type="nucleotide sequence ID" value="NZ_CP009149.1"/>
</dbReference>
<evidence type="ECO:0000313" key="2">
    <source>
        <dbReference type="Proteomes" id="UP000028781"/>
    </source>
</evidence>
<dbReference type="PIRSF" id="PIRSF006035">
    <property type="entry name" value="CO_dh_b_ACDS_e"/>
    <property type="match status" value="1"/>
</dbReference>
<dbReference type="GeneID" id="24890594"/>
<dbReference type="KEGG" id="mjh:JH146_0003"/>
<dbReference type="Proteomes" id="UP000028781">
    <property type="component" value="Chromosome"/>
</dbReference>
<dbReference type="STRING" id="1301915.JH146_0003"/>
<name>A0A076LH49_9EURY</name>
<reference evidence="1 2" key="1">
    <citation type="journal article" date="2015" name="Int. J. Syst. Evol. Microbiol.">
        <title>M ethanocaldococcus bathoardescens sp. nov., a hyperthermophilic methanogen isolated from a volcanically active deep-sea hydrothermal vent.</title>
        <authorList>
            <person name="Stewart L.C."/>
            <person name="Jung J.H."/>
            <person name="Kim Y.T."/>
            <person name="Kwon S.W."/>
            <person name="Park C.S."/>
            <person name="Holden J.F."/>
        </authorList>
    </citation>
    <scope>NUCLEOTIDE SEQUENCE [LARGE SCALE GENOMIC DNA]</scope>
    <source>
        <strain evidence="1 2">JH146</strain>
    </source>
</reference>